<evidence type="ECO:0000256" key="1">
    <source>
        <dbReference type="ARBA" id="ARBA00023180"/>
    </source>
</evidence>
<dbReference type="EMBL" id="KK121567">
    <property type="protein sequence ID" value="KFM80727.1"/>
    <property type="molecule type" value="Genomic_DNA"/>
</dbReference>
<accession>A0A087UTN8</accession>
<keyword evidence="3" id="KW-1185">Reference proteome</keyword>
<gene>
    <name evidence="2" type="ORF">X975_07952</name>
</gene>
<evidence type="ECO:0000313" key="2">
    <source>
        <dbReference type="EMBL" id="KFM80727.1"/>
    </source>
</evidence>
<dbReference type="STRING" id="407821.A0A087UTN8"/>
<keyword evidence="1" id="KW-0325">Glycoprotein</keyword>
<dbReference type="OrthoDB" id="6366218at2759"/>
<organism evidence="2 3">
    <name type="scientific">Stegodyphus mimosarum</name>
    <name type="common">African social velvet spider</name>
    <dbReference type="NCBI Taxonomy" id="407821"/>
    <lineage>
        <taxon>Eukaryota</taxon>
        <taxon>Metazoa</taxon>
        <taxon>Ecdysozoa</taxon>
        <taxon>Arthropoda</taxon>
        <taxon>Chelicerata</taxon>
        <taxon>Arachnida</taxon>
        <taxon>Araneae</taxon>
        <taxon>Araneomorphae</taxon>
        <taxon>Entelegynae</taxon>
        <taxon>Eresoidea</taxon>
        <taxon>Eresidae</taxon>
        <taxon>Stegodyphus</taxon>
    </lineage>
</organism>
<feature type="non-terminal residue" evidence="2">
    <location>
        <position position="288"/>
    </location>
</feature>
<reference evidence="2 3" key="1">
    <citation type="submission" date="2013-11" db="EMBL/GenBank/DDBJ databases">
        <title>Genome sequencing of Stegodyphus mimosarum.</title>
        <authorList>
            <person name="Bechsgaard J."/>
        </authorList>
    </citation>
    <scope>NUCLEOTIDE SEQUENCE [LARGE SCALE GENOMIC DNA]</scope>
</reference>
<dbReference type="PANTHER" id="PTHR24060">
    <property type="entry name" value="METABOTROPIC GLUTAMATE RECEPTOR"/>
    <property type="match status" value="1"/>
</dbReference>
<dbReference type="SUPFAM" id="SSF53822">
    <property type="entry name" value="Periplasmic binding protein-like I"/>
    <property type="match status" value="1"/>
</dbReference>
<keyword evidence="2" id="KW-0675">Receptor</keyword>
<dbReference type="Gene3D" id="3.40.50.2300">
    <property type="match status" value="1"/>
</dbReference>
<dbReference type="Proteomes" id="UP000054359">
    <property type="component" value="Unassembled WGS sequence"/>
</dbReference>
<dbReference type="InterPro" id="IPR028082">
    <property type="entry name" value="Peripla_BP_I"/>
</dbReference>
<dbReference type="InterPro" id="IPR050726">
    <property type="entry name" value="mGluR"/>
</dbReference>
<name>A0A087UTN8_STEMI</name>
<dbReference type="AlphaFoldDB" id="A0A087UTN8"/>
<sequence length="288" mass="32659">MSIADLTALFTEELGPDQESRVIVVLLEDSDVLHNVLEAAKQASIIEDFVWISIETKKGGLNLARTLQGTDVDFFLVRPETYEVPGFREYYSGFSLNKHYPIPDVWFDEFWQHHFRCYLPQSSIPLKQLFPDPCRGTESLTSLPLSQDTFVYHTVFAVTTVAEALHDYLRRYCAHGDAATNLEDCGGDARQILWREMRKLVKGPPVNCIDGDCGPLKISMGYQIFQLRKGKAHHVYQQVGLWKDNALALKMEDVSFLSGVKKESVCITQCQKCLNQLALNPEELSLPK</sequence>
<proteinExistence type="predicted"/>
<evidence type="ECO:0000313" key="3">
    <source>
        <dbReference type="Proteomes" id="UP000054359"/>
    </source>
</evidence>
<protein>
    <submittedName>
        <fullName evidence="2">Metabotropic glutamate receptor 7</fullName>
    </submittedName>
</protein>